<dbReference type="PRINTS" id="PR01576">
    <property type="entry name" value="PDEFORMYLASE"/>
</dbReference>
<gene>
    <name evidence="2 3" type="primary">def</name>
    <name evidence="3" type="ORF">JF290_14080</name>
</gene>
<keyword evidence="2 3" id="KW-0378">Hydrolase</keyword>
<comment type="catalytic activity">
    <reaction evidence="2">
        <text>N-terminal N-formyl-L-methionyl-[peptide] + H2O = N-terminal L-methionyl-[peptide] + formate</text>
        <dbReference type="Rhea" id="RHEA:24420"/>
        <dbReference type="Rhea" id="RHEA-COMP:10639"/>
        <dbReference type="Rhea" id="RHEA-COMP:10640"/>
        <dbReference type="ChEBI" id="CHEBI:15377"/>
        <dbReference type="ChEBI" id="CHEBI:15740"/>
        <dbReference type="ChEBI" id="CHEBI:49298"/>
        <dbReference type="ChEBI" id="CHEBI:64731"/>
        <dbReference type="EC" id="3.5.1.88"/>
    </reaction>
</comment>
<keyword evidence="2" id="KW-0408">Iron</keyword>
<feature type="binding site" evidence="2">
    <location>
        <position position="135"/>
    </location>
    <ligand>
        <name>Fe cation</name>
        <dbReference type="ChEBI" id="CHEBI:24875"/>
    </ligand>
</feature>
<keyword evidence="4" id="KW-1185">Reference proteome</keyword>
<evidence type="ECO:0000313" key="3">
    <source>
        <dbReference type="EMBL" id="MBJ6372660.1"/>
    </source>
</evidence>
<dbReference type="AlphaFoldDB" id="A0A8J7LWW0"/>
<dbReference type="Gene3D" id="3.90.45.10">
    <property type="entry name" value="Peptide deformylase"/>
    <property type="match status" value="1"/>
</dbReference>
<evidence type="ECO:0000256" key="2">
    <source>
        <dbReference type="HAMAP-Rule" id="MF_00163"/>
    </source>
</evidence>
<dbReference type="EMBL" id="JAELVR010000009">
    <property type="protein sequence ID" value="MBJ6372660.1"/>
    <property type="molecule type" value="Genomic_DNA"/>
</dbReference>
<evidence type="ECO:0000256" key="1">
    <source>
        <dbReference type="ARBA" id="ARBA00010759"/>
    </source>
</evidence>
<keyword evidence="2" id="KW-0479">Metal-binding</keyword>
<comment type="similarity">
    <text evidence="1 2">Belongs to the polypeptide deformylase family.</text>
</comment>
<dbReference type="GO" id="GO:0042586">
    <property type="term" value="F:peptide deformylase activity"/>
    <property type="evidence" value="ECO:0007669"/>
    <property type="project" value="UniProtKB-UniRule"/>
</dbReference>
<dbReference type="EC" id="3.5.1.88" evidence="2"/>
<proteinExistence type="inferred from homology"/>
<dbReference type="CDD" id="cd00487">
    <property type="entry name" value="Pep_deformylase"/>
    <property type="match status" value="1"/>
</dbReference>
<dbReference type="GO" id="GO:0006412">
    <property type="term" value="P:translation"/>
    <property type="evidence" value="ECO:0007669"/>
    <property type="project" value="UniProtKB-UniRule"/>
</dbReference>
<dbReference type="GO" id="GO:0046872">
    <property type="term" value="F:metal ion binding"/>
    <property type="evidence" value="ECO:0007669"/>
    <property type="project" value="UniProtKB-KW"/>
</dbReference>
<evidence type="ECO:0000313" key="4">
    <source>
        <dbReference type="Proteomes" id="UP000619079"/>
    </source>
</evidence>
<dbReference type="NCBIfam" id="TIGR00079">
    <property type="entry name" value="pept_deformyl"/>
    <property type="match status" value="1"/>
</dbReference>
<comment type="cofactor">
    <cofactor evidence="2">
        <name>Fe(2+)</name>
        <dbReference type="ChEBI" id="CHEBI:29033"/>
    </cofactor>
    <text evidence="2">Binds 1 Fe(2+) ion.</text>
</comment>
<accession>A0A8J7LWW0</accession>
<dbReference type="InterPro" id="IPR036821">
    <property type="entry name" value="Peptide_deformylase_sf"/>
</dbReference>
<feature type="binding site" evidence="2">
    <location>
        <position position="139"/>
    </location>
    <ligand>
        <name>Fe cation</name>
        <dbReference type="ChEBI" id="CHEBI:24875"/>
    </ligand>
</feature>
<feature type="binding site" evidence="2">
    <location>
        <position position="93"/>
    </location>
    <ligand>
        <name>Fe cation</name>
        <dbReference type="ChEBI" id="CHEBI:24875"/>
    </ligand>
</feature>
<dbReference type="PANTHER" id="PTHR10458">
    <property type="entry name" value="PEPTIDE DEFORMYLASE"/>
    <property type="match status" value="1"/>
</dbReference>
<dbReference type="NCBIfam" id="NF001159">
    <property type="entry name" value="PRK00150.1-3"/>
    <property type="match status" value="1"/>
</dbReference>
<dbReference type="Proteomes" id="UP000619079">
    <property type="component" value="Unassembled WGS sequence"/>
</dbReference>
<reference evidence="3" key="1">
    <citation type="submission" date="2020-12" db="EMBL/GenBank/DDBJ databases">
        <title>Sedimentitalea sp. nov., isolated from sand in Incheon.</title>
        <authorList>
            <person name="Kim W."/>
        </authorList>
    </citation>
    <scope>NUCLEOTIDE SEQUENCE</scope>
    <source>
        <strain evidence="3">CAU 1593</strain>
    </source>
</reference>
<dbReference type="PIRSF" id="PIRSF004749">
    <property type="entry name" value="Pep_def"/>
    <property type="match status" value="1"/>
</dbReference>
<comment type="function">
    <text evidence="2">Removes the formyl group from the N-terminal Met of newly synthesized proteins. Requires at least a dipeptide for an efficient rate of reaction. N-terminal L-methionine is a prerequisite for activity but the enzyme has broad specificity at other positions.</text>
</comment>
<dbReference type="PANTHER" id="PTHR10458:SF22">
    <property type="entry name" value="PEPTIDE DEFORMYLASE"/>
    <property type="match status" value="1"/>
</dbReference>
<protein>
    <recommendedName>
        <fullName evidence="2">Peptide deformylase</fullName>
        <shortName evidence="2">PDF</shortName>
        <ecNumber evidence="2">3.5.1.88</ecNumber>
    </recommendedName>
    <alternativeName>
        <fullName evidence="2">Polypeptide deformylase</fullName>
    </alternativeName>
</protein>
<feature type="active site" evidence="2">
    <location>
        <position position="136"/>
    </location>
</feature>
<dbReference type="SUPFAM" id="SSF56420">
    <property type="entry name" value="Peptide deformylase"/>
    <property type="match status" value="1"/>
</dbReference>
<organism evidence="3 4">
    <name type="scientific">Sedimentitalea arenosa</name>
    <dbReference type="NCBI Taxonomy" id="2798803"/>
    <lineage>
        <taxon>Bacteria</taxon>
        <taxon>Pseudomonadati</taxon>
        <taxon>Pseudomonadota</taxon>
        <taxon>Alphaproteobacteria</taxon>
        <taxon>Rhodobacterales</taxon>
        <taxon>Paracoccaceae</taxon>
        <taxon>Sedimentitalea</taxon>
    </lineage>
</organism>
<sequence>MAVLPILRWPDARLNTVCSPVARQENLSRLIADMFDTMYDAYGRGLAAPQVGVMKRLFVIDVTWKDGRHSPKVFINPSVLDRSDTLVEGTEACLSIPGISTTIARPDWVAVSWTDARGRAYVRRFEGAAARCVQHEMDHLDGIVTLDRLDTVARTRADRAYAAVP</sequence>
<dbReference type="InterPro" id="IPR023635">
    <property type="entry name" value="Peptide_deformylase"/>
</dbReference>
<dbReference type="Pfam" id="PF01327">
    <property type="entry name" value="Pep_deformylase"/>
    <property type="match status" value="1"/>
</dbReference>
<dbReference type="HAMAP" id="MF_00163">
    <property type="entry name" value="Pep_deformylase"/>
    <property type="match status" value="1"/>
</dbReference>
<keyword evidence="2" id="KW-0648">Protein biosynthesis</keyword>
<comment type="caution">
    <text evidence="3">The sequence shown here is derived from an EMBL/GenBank/DDBJ whole genome shotgun (WGS) entry which is preliminary data.</text>
</comment>
<name>A0A8J7LWW0_9RHOB</name>
<dbReference type="RefSeq" id="WP_199025532.1">
    <property type="nucleotide sequence ID" value="NZ_JAELVR010000009.1"/>
</dbReference>